<evidence type="ECO:0000313" key="3">
    <source>
        <dbReference type="Proteomes" id="UP000186524"/>
    </source>
</evidence>
<proteinExistence type="predicted"/>
<comment type="caution">
    <text evidence="2">The sequence shown here is derived from an EMBL/GenBank/DDBJ whole genome shotgun (WGS) entry which is preliminary data.</text>
</comment>
<accession>A0A1Q5P653</accession>
<protein>
    <submittedName>
        <fullName evidence="2">Uncharacterized protein</fullName>
    </submittedName>
</protein>
<dbReference type="OrthoDB" id="2974078at2"/>
<organism evidence="2 3">
    <name type="scientific">Domibacillus mangrovi</name>
    <dbReference type="NCBI Taxonomy" id="1714354"/>
    <lineage>
        <taxon>Bacteria</taxon>
        <taxon>Bacillati</taxon>
        <taxon>Bacillota</taxon>
        <taxon>Bacilli</taxon>
        <taxon>Bacillales</taxon>
        <taxon>Bacillaceae</taxon>
        <taxon>Domibacillus</taxon>
    </lineage>
</organism>
<gene>
    <name evidence="2" type="ORF">BLL40_03290</name>
</gene>
<keyword evidence="1" id="KW-1133">Transmembrane helix</keyword>
<dbReference type="EMBL" id="MRWQ01000003">
    <property type="protein sequence ID" value="OKL37707.1"/>
    <property type="molecule type" value="Genomic_DNA"/>
</dbReference>
<dbReference type="RefSeq" id="WP_073710504.1">
    <property type="nucleotide sequence ID" value="NZ_MRWQ01000003.1"/>
</dbReference>
<sequence>MKEKKSLIDTLLNDTPPDDYLKQEAHQLKEIDVGVQSEKEELKKPFLPPEMMTVAIVTGLVGGMMLVVYSLIFLVF</sequence>
<dbReference type="AlphaFoldDB" id="A0A1Q5P653"/>
<evidence type="ECO:0000256" key="1">
    <source>
        <dbReference type="SAM" id="Phobius"/>
    </source>
</evidence>
<keyword evidence="1" id="KW-0472">Membrane</keyword>
<evidence type="ECO:0000313" key="2">
    <source>
        <dbReference type="EMBL" id="OKL37707.1"/>
    </source>
</evidence>
<name>A0A1Q5P653_9BACI</name>
<dbReference type="Proteomes" id="UP000186524">
    <property type="component" value="Unassembled WGS sequence"/>
</dbReference>
<feature type="transmembrane region" description="Helical" evidence="1">
    <location>
        <begin position="51"/>
        <end position="75"/>
    </location>
</feature>
<keyword evidence="1" id="KW-0812">Transmembrane</keyword>
<keyword evidence="3" id="KW-1185">Reference proteome</keyword>
<reference evidence="2 3" key="1">
    <citation type="submission" date="2016-12" db="EMBL/GenBank/DDBJ databases">
        <title>Domibacillus sp. SAOS 44 whole genome sequencing.</title>
        <authorList>
            <person name="Verma A."/>
            <person name="Krishnamurthi S."/>
        </authorList>
    </citation>
    <scope>NUCLEOTIDE SEQUENCE [LARGE SCALE GENOMIC DNA]</scope>
    <source>
        <strain evidence="2 3">SAOS 44</strain>
    </source>
</reference>